<dbReference type="PANTHER" id="PTHR21180:SF32">
    <property type="entry name" value="ENDONUCLEASE_EXONUCLEASE_PHOSPHATASE FAMILY DOMAIN-CONTAINING PROTEIN 1"/>
    <property type="match status" value="1"/>
</dbReference>
<dbReference type="NCBIfam" id="TIGR00426">
    <property type="entry name" value="competence protein ComEA helix-hairpin-helix repeat region"/>
    <property type="match status" value="1"/>
</dbReference>
<organism evidence="2 3">
    <name type="scientific">candidate division WWE3 bacterium RBG_19FT_COMBO_53_11</name>
    <dbReference type="NCBI Taxonomy" id="1802613"/>
    <lineage>
        <taxon>Bacteria</taxon>
        <taxon>Katanobacteria</taxon>
    </lineage>
</organism>
<dbReference type="STRING" id="1802613.A2V54_02710"/>
<dbReference type="InterPro" id="IPR010994">
    <property type="entry name" value="RuvA_2-like"/>
</dbReference>
<proteinExistence type="predicted"/>
<reference evidence="2 3" key="1">
    <citation type="journal article" date="2016" name="Nat. Commun.">
        <title>Thousands of microbial genomes shed light on interconnected biogeochemical processes in an aquifer system.</title>
        <authorList>
            <person name="Anantharaman K."/>
            <person name="Brown C.T."/>
            <person name="Hug L.A."/>
            <person name="Sharon I."/>
            <person name="Castelle C.J."/>
            <person name="Probst A.J."/>
            <person name="Thomas B.C."/>
            <person name="Singh A."/>
            <person name="Wilkins M.J."/>
            <person name="Karaoz U."/>
            <person name="Brodie E.L."/>
            <person name="Williams K.H."/>
            <person name="Hubbard S.S."/>
            <person name="Banfield J.F."/>
        </authorList>
    </citation>
    <scope>NUCLEOTIDE SEQUENCE [LARGE SCALE GENOMIC DNA]</scope>
</reference>
<dbReference type="SUPFAM" id="SSF47781">
    <property type="entry name" value="RuvA domain 2-like"/>
    <property type="match status" value="1"/>
</dbReference>
<evidence type="ECO:0000256" key="1">
    <source>
        <dbReference type="SAM" id="MobiDB-lite"/>
    </source>
</evidence>
<sequence>MNSMLEKHRQTLILLLSVLIIAGSGVSLGFGIAELSKSSSPLQTSGFEKVAPSDLGTAKPQPSPININAAPAMDLESLPGIGSVIAQRIIDYRKKNGPFKTIAEIQNVSGIGSVTYAKLKDQVTVE</sequence>
<dbReference type="GO" id="GO:0015628">
    <property type="term" value="P:protein secretion by the type II secretion system"/>
    <property type="evidence" value="ECO:0007669"/>
    <property type="project" value="TreeGrafter"/>
</dbReference>
<dbReference type="PANTHER" id="PTHR21180">
    <property type="entry name" value="ENDONUCLEASE/EXONUCLEASE/PHOSPHATASE FAMILY DOMAIN-CONTAINING PROTEIN 1"/>
    <property type="match status" value="1"/>
</dbReference>
<accession>A0A1F4UJ42</accession>
<evidence type="ECO:0000313" key="3">
    <source>
        <dbReference type="Proteomes" id="UP000176583"/>
    </source>
</evidence>
<dbReference type="AlphaFoldDB" id="A0A1F4UJ42"/>
<evidence type="ECO:0008006" key="4">
    <source>
        <dbReference type="Google" id="ProtNLM"/>
    </source>
</evidence>
<feature type="region of interest" description="Disordered" evidence="1">
    <location>
        <begin position="40"/>
        <end position="62"/>
    </location>
</feature>
<dbReference type="InterPro" id="IPR051675">
    <property type="entry name" value="Endo/Exo/Phosphatase_dom_1"/>
</dbReference>
<evidence type="ECO:0000313" key="2">
    <source>
        <dbReference type="EMBL" id="OGC44985.1"/>
    </source>
</evidence>
<dbReference type="EMBL" id="MEUW01000001">
    <property type="protein sequence ID" value="OGC44985.1"/>
    <property type="molecule type" value="Genomic_DNA"/>
</dbReference>
<gene>
    <name evidence="2" type="ORF">A2V54_02710</name>
</gene>
<dbReference type="Gene3D" id="1.10.150.320">
    <property type="entry name" value="Photosystem II 12 kDa extrinsic protein"/>
    <property type="match status" value="1"/>
</dbReference>
<dbReference type="GO" id="GO:0015627">
    <property type="term" value="C:type II protein secretion system complex"/>
    <property type="evidence" value="ECO:0007669"/>
    <property type="project" value="TreeGrafter"/>
</dbReference>
<name>A0A1F4UJ42_UNCKA</name>
<dbReference type="Proteomes" id="UP000176583">
    <property type="component" value="Unassembled WGS sequence"/>
</dbReference>
<protein>
    <recommendedName>
        <fullName evidence="4">Helix-hairpin-helix DNA-binding motif class 1 domain-containing protein</fullName>
    </recommendedName>
</protein>
<comment type="caution">
    <text evidence="2">The sequence shown here is derived from an EMBL/GenBank/DDBJ whole genome shotgun (WGS) entry which is preliminary data.</text>
</comment>
<dbReference type="InterPro" id="IPR004509">
    <property type="entry name" value="Competence_ComEA_HhH"/>
</dbReference>
<dbReference type="Pfam" id="PF12836">
    <property type="entry name" value="HHH_3"/>
    <property type="match status" value="1"/>
</dbReference>